<dbReference type="STRING" id="457570.Nther_0359"/>
<dbReference type="eggNOG" id="ENOG502ZQR7">
    <property type="taxonomic scope" value="Bacteria"/>
</dbReference>
<reference evidence="1 2" key="2">
    <citation type="journal article" date="2011" name="J. Bacteriol.">
        <title>Complete genome sequence of the anaerobic, halophilic alkalithermophile Natranaerobius thermophilus JW/NM-WN-LF.</title>
        <authorList>
            <person name="Zhao B."/>
            <person name="Mesbah N.M."/>
            <person name="Dalin E."/>
            <person name="Goodwin L."/>
            <person name="Nolan M."/>
            <person name="Pitluck S."/>
            <person name="Chertkov O."/>
            <person name="Brettin T.S."/>
            <person name="Han J."/>
            <person name="Larimer F.W."/>
            <person name="Land M.L."/>
            <person name="Hauser L."/>
            <person name="Kyrpides N."/>
            <person name="Wiegel J."/>
        </authorList>
    </citation>
    <scope>NUCLEOTIDE SEQUENCE [LARGE SCALE GENOMIC DNA]</scope>
    <source>
        <strain evidence="2">ATCC BAA-1301 / DSM 18059 / JW/NM-WN-LF</strain>
    </source>
</reference>
<keyword evidence="2" id="KW-1185">Reference proteome</keyword>
<organism evidence="1 2">
    <name type="scientific">Natranaerobius thermophilus (strain ATCC BAA-1301 / DSM 18059 / JW/NM-WN-LF)</name>
    <dbReference type="NCBI Taxonomy" id="457570"/>
    <lineage>
        <taxon>Bacteria</taxon>
        <taxon>Bacillati</taxon>
        <taxon>Bacillota</taxon>
        <taxon>Clostridia</taxon>
        <taxon>Natranaerobiales</taxon>
        <taxon>Natranaerobiaceae</taxon>
        <taxon>Natranaerobius</taxon>
    </lineage>
</organism>
<dbReference type="AlphaFoldDB" id="B2A5C2"/>
<dbReference type="HOGENOM" id="CLU_202997_0_0_9"/>
<dbReference type="Proteomes" id="UP000001683">
    <property type="component" value="Chromosome"/>
</dbReference>
<dbReference type="EMBL" id="CP001034">
    <property type="protein sequence ID" value="ACB83956.1"/>
    <property type="molecule type" value="Genomic_DNA"/>
</dbReference>
<proteinExistence type="predicted"/>
<protein>
    <submittedName>
        <fullName evidence="1">Uncharacterized protein</fullName>
    </submittedName>
</protein>
<reference evidence="1 2" key="1">
    <citation type="submission" date="2008-04" db="EMBL/GenBank/DDBJ databases">
        <title>Complete sequence of chromosome of Natranaerobius thermophilus JW/NM-WN-LF.</title>
        <authorList>
            <consortium name="US DOE Joint Genome Institute"/>
            <person name="Copeland A."/>
            <person name="Lucas S."/>
            <person name="Lapidus A."/>
            <person name="Glavina del Rio T."/>
            <person name="Dalin E."/>
            <person name="Tice H."/>
            <person name="Bruce D."/>
            <person name="Goodwin L."/>
            <person name="Pitluck S."/>
            <person name="Chertkov O."/>
            <person name="Brettin T."/>
            <person name="Detter J.C."/>
            <person name="Han C."/>
            <person name="Kuske C.R."/>
            <person name="Schmutz J."/>
            <person name="Larimer F."/>
            <person name="Land M."/>
            <person name="Hauser L."/>
            <person name="Kyrpides N."/>
            <person name="Lykidis A."/>
            <person name="Mesbah N.M."/>
            <person name="Wiegel J."/>
        </authorList>
    </citation>
    <scope>NUCLEOTIDE SEQUENCE [LARGE SCALE GENOMIC DNA]</scope>
    <source>
        <strain evidence="2">ATCC BAA-1301 / DSM 18059 / JW/NM-WN-LF</strain>
    </source>
</reference>
<evidence type="ECO:0000313" key="1">
    <source>
        <dbReference type="EMBL" id="ACB83956.1"/>
    </source>
</evidence>
<sequence length="74" mass="8763">MSKKIKIRSVAFNLNDPDQAKMFEHASKRTNFSSYIKRLIQRDIEGGIHQNEEDVKPEEMSIDDEDKKFMKDFI</sequence>
<gene>
    <name evidence="1" type="ordered locus">Nther_0359</name>
</gene>
<dbReference type="OrthoDB" id="2879907at2"/>
<dbReference type="RefSeq" id="WP_012446844.1">
    <property type="nucleotide sequence ID" value="NC_010718.1"/>
</dbReference>
<accession>B2A5C2</accession>
<dbReference type="KEGG" id="nth:Nther_0359"/>
<name>B2A5C2_NATTJ</name>
<dbReference type="InParanoid" id="B2A5C2"/>
<evidence type="ECO:0000313" key="2">
    <source>
        <dbReference type="Proteomes" id="UP000001683"/>
    </source>
</evidence>